<reference evidence="9" key="1">
    <citation type="journal article" date="2023" name="Commun. Biol.">
        <title>Genome analysis of Parmales, the sister group of diatoms, reveals the evolutionary specialization of diatoms from phago-mixotrophs to photoautotrophs.</title>
        <authorList>
            <person name="Ban H."/>
            <person name="Sato S."/>
            <person name="Yoshikawa S."/>
            <person name="Yamada K."/>
            <person name="Nakamura Y."/>
            <person name="Ichinomiya M."/>
            <person name="Sato N."/>
            <person name="Blanc-Mathieu R."/>
            <person name="Endo H."/>
            <person name="Kuwata A."/>
            <person name="Ogata H."/>
        </authorList>
    </citation>
    <scope>NUCLEOTIDE SEQUENCE [LARGE SCALE GENOMIC DNA]</scope>
    <source>
        <strain evidence="9">NIES 3701</strain>
    </source>
</reference>
<evidence type="ECO:0000256" key="7">
    <source>
        <dbReference type="SAM" id="Phobius"/>
    </source>
</evidence>
<organism evidence="8 9">
    <name type="scientific">Triparma strigata</name>
    <dbReference type="NCBI Taxonomy" id="1606541"/>
    <lineage>
        <taxon>Eukaryota</taxon>
        <taxon>Sar</taxon>
        <taxon>Stramenopiles</taxon>
        <taxon>Ochrophyta</taxon>
        <taxon>Bolidophyceae</taxon>
        <taxon>Parmales</taxon>
        <taxon>Triparmaceae</taxon>
        <taxon>Triparma</taxon>
    </lineage>
</organism>
<keyword evidence="3" id="KW-0735">Signal-anchor</keyword>
<evidence type="ECO:0000256" key="1">
    <source>
        <dbReference type="ARBA" id="ARBA00004606"/>
    </source>
</evidence>
<evidence type="ECO:0000256" key="5">
    <source>
        <dbReference type="ARBA" id="ARBA00023136"/>
    </source>
</evidence>
<gene>
    <name evidence="8" type="ORF">TrST_g12802</name>
</gene>
<evidence type="ECO:0000256" key="6">
    <source>
        <dbReference type="ARBA" id="ARBA00023180"/>
    </source>
</evidence>
<dbReference type="InterPro" id="IPR051292">
    <property type="entry name" value="Xyl/GlcA_transferase"/>
</dbReference>
<dbReference type="Proteomes" id="UP001165085">
    <property type="component" value="Unassembled WGS sequence"/>
</dbReference>
<evidence type="ECO:0008006" key="10">
    <source>
        <dbReference type="Google" id="ProtNLM"/>
    </source>
</evidence>
<keyword evidence="9" id="KW-1185">Reference proteome</keyword>
<dbReference type="GO" id="GO:0016020">
    <property type="term" value="C:membrane"/>
    <property type="evidence" value="ECO:0007669"/>
    <property type="project" value="UniProtKB-SubCell"/>
</dbReference>
<comment type="caution">
    <text evidence="8">The sequence shown here is derived from an EMBL/GenBank/DDBJ whole genome shotgun (WGS) entry which is preliminary data.</text>
</comment>
<evidence type="ECO:0000313" key="9">
    <source>
        <dbReference type="Proteomes" id="UP001165085"/>
    </source>
</evidence>
<keyword evidence="2 7" id="KW-0812">Transmembrane</keyword>
<dbReference type="PANTHER" id="PTHR12270:SF52">
    <property type="entry name" value="GLYCOSYLTRANSFERASE-LIKE PROTEIN GNT13-RELATED"/>
    <property type="match status" value="1"/>
</dbReference>
<dbReference type="AlphaFoldDB" id="A0A9W7EL77"/>
<keyword evidence="4 7" id="KW-1133">Transmembrane helix</keyword>
<comment type="subcellular location">
    <subcellularLocation>
        <location evidence="1">Membrane</location>
        <topology evidence="1">Single-pass type II membrane protein</topology>
    </subcellularLocation>
</comment>
<dbReference type="EMBL" id="BRXY01000298">
    <property type="protein sequence ID" value="GMH84919.1"/>
    <property type="molecule type" value="Genomic_DNA"/>
</dbReference>
<protein>
    <recommendedName>
        <fullName evidence="10">Glycosyltransferase family 49 protein</fullName>
    </recommendedName>
</protein>
<dbReference type="Pfam" id="PF13896">
    <property type="entry name" value="Glyco_transf_49"/>
    <property type="match status" value="1"/>
</dbReference>
<proteinExistence type="predicted"/>
<evidence type="ECO:0000313" key="8">
    <source>
        <dbReference type="EMBL" id="GMH84919.1"/>
    </source>
</evidence>
<feature type="transmembrane region" description="Helical" evidence="7">
    <location>
        <begin position="9"/>
        <end position="28"/>
    </location>
</feature>
<sequence>MRTSHLRTCFVLVGSYFVGSMCALLWVYHGDMDPAVGHLGESSRGLWKRMGNLNLTDIEERIQASRMFEAVRSSGVRAKDVTLEAFDGLWEADDDVETNGYNGDNSKSSIYGGKIEDVEEVEEHPVLSFSKEDAIEKGTADQEELEELATEKDVTRLADFNEAPFSTPMPKAEEGYFLDKLTYEVEQCGAISTQKTKVSIATIATSDRAWIISEYCQRWPGEISLVVYGTGSWGEEDFLIETIEKFEGCEDSMERLTITARSATEEELEKPELFPINELRNLAIKNVKTSHYLYLDIDFWPSTDLHKYVHSREARSSLSQNPKSALVVPAFDRLDHDCKIIKDGQKFKMKTIAQNPSNAAQIEKCINYFKADMPTDKKSLERLIRDDKAHVFDKWTPEAHGTTNANKWLRQRKGSLREVKCIKSARYEPYLVLRRCASLPPFQPHFTGYGKNKIQHTLHLTKLSYKLSVLGGGFITHFPHPASSAKVEWDAFTEAGLKRADKKNQAKILAKKGVDVNDFHRLAMDNLLIQFVEFLEDMDVKGGREGGGTGYCPGETLDGTFLHMQVK</sequence>
<name>A0A9W7EL77_9STRA</name>
<dbReference type="PANTHER" id="PTHR12270">
    <property type="entry name" value="GLYCOSYLTRANSFERASE-RELATED"/>
    <property type="match status" value="1"/>
</dbReference>
<accession>A0A9W7EL77</accession>
<dbReference type="GO" id="GO:0042285">
    <property type="term" value="F:xylosyltransferase activity"/>
    <property type="evidence" value="ECO:0007669"/>
    <property type="project" value="TreeGrafter"/>
</dbReference>
<evidence type="ECO:0000256" key="2">
    <source>
        <dbReference type="ARBA" id="ARBA00022692"/>
    </source>
</evidence>
<dbReference type="OrthoDB" id="40401at2759"/>
<dbReference type="GO" id="GO:0035269">
    <property type="term" value="P:protein O-linked glycosylation via mannose"/>
    <property type="evidence" value="ECO:0007669"/>
    <property type="project" value="TreeGrafter"/>
</dbReference>
<keyword evidence="6" id="KW-0325">Glycoprotein</keyword>
<keyword evidence="5 7" id="KW-0472">Membrane</keyword>
<evidence type="ECO:0000256" key="4">
    <source>
        <dbReference type="ARBA" id="ARBA00022989"/>
    </source>
</evidence>
<evidence type="ECO:0000256" key="3">
    <source>
        <dbReference type="ARBA" id="ARBA00022968"/>
    </source>
</evidence>
<dbReference type="GO" id="GO:0015020">
    <property type="term" value="F:glucuronosyltransferase activity"/>
    <property type="evidence" value="ECO:0007669"/>
    <property type="project" value="TreeGrafter"/>
</dbReference>